<dbReference type="NCBIfam" id="TIGR04520">
    <property type="entry name" value="ECF_ATPase_1"/>
    <property type="match status" value="1"/>
</dbReference>
<keyword evidence="8" id="KW-0472">Membrane</keyword>
<dbReference type="Gene3D" id="3.40.50.300">
    <property type="entry name" value="P-loop containing nucleotide triphosphate hydrolases"/>
    <property type="match status" value="1"/>
</dbReference>
<evidence type="ECO:0000256" key="4">
    <source>
        <dbReference type="ARBA" id="ARBA00022475"/>
    </source>
</evidence>
<reference evidence="10 11" key="1">
    <citation type="journal article" date="2018" name="BMC Genomics">
        <title>Whole genome sequencing and function prediction of 133 gut anaerobes isolated from chicken caecum in pure cultures.</title>
        <authorList>
            <person name="Medvecky M."/>
            <person name="Cejkova D."/>
            <person name="Polansky O."/>
            <person name="Karasova D."/>
            <person name="Kubasova T."/>
            <person name="Cizek A."/>
            <person name="Rychlik I."/>
        </authorList>
    </citation>
    <scope>NUCLEOTIDE SEQUENCE [LARGE SCALE GENOMIC DNA]</scope>
    <source>
        <strain evidence="10 11">An13</strain>
    </source>
</reference>
<dbReference type="PROSITE" id="PS50893">
    <property type="entry name" value="ABC_TRANSPORTER_2"/>
    <property type="match status" value="1"/>
</dbReference>
<evidence type="ECO:0000256" key="1">
    <source>
        <dbReference type="ARBA" id="ARBA00004202"/>
    </source>
</evidence>
<dbReference type="InterPro" id="IPR050095">
    <property type="entry name" value="ECF_ABC_transporter_ATP-bd"/>
</dbReference>
<comment type="similarity">
    <text evidence="2">Belongs to the ABC transporter superfamily.</text>
</comment>
<proteinExistence type="inferred from homology"/>
<evidence type="ECO:0000313" key="10">
    <source>
        <dbReference type="EMBL" id="OUQ34474.1"/>
    </source>
</evidence>
<keyword evidence="7" id="KW-1278">Translocase</keyword>
<dbReference type="InterPro" id="IPR027417">
    <property type="entry name" value="P-loop_NTPase"/>
</dbReference>
<keyword evidence="3" id="KW-0813">Transport</keyword>
<evidence type="ECO:0000256" key="5">
    <source>
        <dbReference type="ARBA" id="ARBA00022741"/>
    </source>
</evidence>
<keyword evidence="11" id="KW-1185">Reference proteome</keyword>
<dbReference type="SUPFAM" id="SSF52540">
    <property type="entry name" value="P-loop containing nucleoside triphosphate hydrolases"/>
    <property type="match status" value="1"/>
</dbReference>
<dbReference type="NCBIfam" id="NF010167">
    <property type="entry name" value="PRK13648.1"/>
    <property type="match status" value="1"/>
</dbReference>
<dbReference type="GO" id="GO:0016887">
    <property type="term" value="F:ATP hydrolysis activity"/>
    <property type="evidence" value="ECO:0007669"/>
    <property type="project" value="InterPro"/>
</dbReference>
<evidence type="ECO:0000256" key="2">
    <source>
        <dbReference type="ARBA" id="ARBA00005417"/>
    </source>
</evidence>
<keyword evidence="6" id="KW-0067">ATP-binding</keyword>
<dbReference type="GO" id="GO:0043190">
    <property type="term" value="C:ATP-binding cassette (ABC) transporter complex"/>
    <property type="evidence" value="ECO:0007669"/>
    <property type="project" value="TreeGrafter"/>
</dbReference>
<dbReference type="InterPro" id="IPR003439">
    <property type="entry name" value="ABC_transporter-like_ATP-bd"/>
</dbReference>
<evidence type="ECO:0000256" key="8">
    <source>
        <dbReference type="ARBA" id="ARBA00023136"/>
    </source>
</evidence>
<evidence type="ECO:0000256" key="3">
    <source>
        <dbReference type="ARBA" id="ARBA00022448"/>
    </source>
</evidence>
<dbReference type="Proteomes" id="UP000195305">
    <property type="component" value="Unassembled WGS sequence"/>
</dbReference>
<dbReference type="GO" id="GO:0005524">
    <property type="term" value="F:ATP binding"/>
    <property type="evidence" value="ECO:0007669"/>
    <property type="project" value="UniProtKB-KW"/>
</dbReference>
<evidence type="ECO:0000256" key="6">
    <source>
        <dbReference type="ARBA" id="ARBA00022840"/>
    </source>
</evidence>
<dbReference type="InterPro" id="IPR015856">
    <property type="entry name" value="ABC_transpr_CbiO/EcfA_su"/>
</dbReference>
<protein>
    <submittedName>
        <fullName evidence="10">Energy-coupling factor transporter ATPase</fullName>
    </submittedName>
</protein>
<dbReference type="CDD" id="cd03225">
    <property type="entry name" value="ABC_cobalt_CbiO_domain1"/>
    <property type="match status" value="1"/>
</dbReference>
<keyword evidence="5" id="KW-0547">Nucleotide-binding</keyword>
<evidence type="ECO:0000259" key="9">
    <source>
        <dbReference type="PROSITE" id="PS50893"/>
    </source>
</evidence>
<dbReference type="AlphaFoldDB" id="A0A1Y4SX59"/>
<dbReference type="OrthoDB" id="9784332at2"/>
<organism evidence="10 11">
    <name type="scientific">Massilimicrobiota timonensis</name>
    <dbReference type="NCBI Taxonomy" id="1776392"/>
    <lineage>
        <taxon>Bacteria</taxon>
        <taxon>Bacillati</taxon>
        <taxon>Bacillota</taxon>
        <taxon>Erysipelotrichia</taxon>
        <taxon>Erysipelotrichales</taxon>
        <taxon>Erysipelotrichaceae</taxon>
        <taxon>Massilimicrobiota</taxon>
    </lineage>
</organism>
<keyword evidence="4" id="KW-1003">Cell membrane</keyword>
<sequence length="276" mass="30629">MEKIIEVKHLSFGYDEDILTIDDISFQIQKGSYTTILGHNGSGKSTIAKLLMGLLEKKSGDIIVGGISLSEETLSQVRNQMGIVFQNPDNQFIGSTVRDDIAFGLENNCVDPALMDDIINEYAKKVNMYEFLDHEPTKLSGGQKQRVAIAGILAMSPSIIILDEATSMLDPRGKNEINALVHQLNKDKNMTIVSITHDIEEAALSDYVILLSDGHVVDEGKPEDVLMKKDEIERLSLDIPFAYKVSEGLQKLGISITNQIDREKLVKELCQLHSKK</sequence>
<dbReference type="SMART" id="SM00382">
    <property type="entry name" value="AAA"/>
    <property type="match status" value="1"/>
</dbReference>
<comment type="caution">
    <text evidence="10">The sequence shown here is derived from an EMBL/GenBank/DDBJ whole genome shotgun (WGS) entry which is preliminary data.</text>
</comment>
<evidence type="ECO:0000313" key="11">
    <source>
        <dbReference type="Proteomes" id="UP000195305"/>
    </source>
</evidence>
<dbReference type="GO" id="GO:0042626">
    <property type="term" value="F:ATPase-coupled transmembrane transporter activity"/>
    <property type="evidence" value="ECO:0007669"/>
    <property type="project" value="TreeGrafter"/>
</dbReference>
<dbReference type="Pfam" id="PF00005">
    <property type="entry name" value="ABC_tran"/>
    <property type="match status" value="1"/>
</dbReference>
<gene>
    <name evidence="10" type="ORF">B5E75_06615</name>
</gene>
<feature type="domain" description="ABC transporter" evidence="9">
    <location>
        <begin position="5"/>
        <end position="238"/>
    </location>
</feature>
<comment type="subcellular location">
    <subcellularLocation>
        <location evidence="1">Cell membrane</location>
        <topology evidence="1">Peripheral membrane protein</topology>
    </subcellularLocation>
</comment>
<dbReference type="InterPro" id="IPR003593">
    <property type="entry name" value="AAA+_ATPase"/>
</dbReference>
<dbReference type="RefSeq" id="WP_087357976.1">
    <property type="nucleotide sequence ID" value="NZ_AP031415.1"/>
</dbReference>
<dbReference type="EMBL" id="NFLJ01000016">
    <property type="protein sequence ID" value="OUQ34474.1"/>
    <property type="molecule type" value="Genomic_DNA"/>
</dbReference>
<dbReference type="InterPro" id="IPR017871">
    <property type="entry name" value="ABC_transporter-like_CS"/>
</dbReference>
<evidence type="ECO:0000256" key="7">
    <source>
        <dbReference type="ARBA" id="ARBA00022967"/>
    </source>
</evidence>
<dbReference type="PANTHER" id="PTHR43553:SF24">
    <property type="entry name" value="ENERGY-COUPLING FACTOR TRANSPORTER ATP-BINDING PROTEIN ECFA1"/>
    <property type="match status" value="1"/>
</dbReference>
<dbReference type="PANTHER" id="PTHR43553">
    <property type="entry name" value="HEAVY METAL TRANSPORTER"/>
    <property type="match status" value="1"/>
</dbReference>
<dbReference type="PROSITE" id="PS00211">
    <property type="entry name" value="ABC_TRANSPORTER_1"/>
    <property type="match status" value="1"/>
</dbReference>
<accession>A0A1Y4SX59</accession>
<name>A0A1Y4SX59_9FIRM</name>
<dbReference type="InterPro" id="IPR030947">
    <property type="entry name" value="EcfA_1"/>
</dbReference>
<dbReference type="FunFam" id="3.40.50.300:FF:000224">
    <property type="entry name" value="Energy-coupling factor transporter ATP-binding protein EcfA"/>
    <property type="match status" value="1"/>
</dbReference>